<feature type="domain" description="HTH gntR-type" evidence="4">
    <location>
        <begin position="13"/>
        <end position="81"/>
    </location>
</feature>
<dbReference type="Proteomes" id="UP001454086">
    <property type="component" value="Unassembled WGS sequence"/>
</dbReference>
<dbReference type="InterPro" id="IPR028978">
    <property type="entry name" value="Chorismate_lyase_/UTRA_dom_sf"/>
</dbReference>
<dbReference type="PRINTS" id="PR00035">
    <property type="entry name" value="HTHGNTR"/>
</dbReference>
<dbReference type="Pfam" id="PF00392">
    <property type="entry name" value="GntR"/>
    <property type="match status" value="1"/>
</dbReference>
<evidence type="ECO:0000256" key="2">
    <source>
        <dbReference type="ARBA" id="ARBA00023125"/>
    </source>
</evidence>
<sequence length="256" mass="29014">MKDTVINEKNVKIPLYVAAYETISQWLKDGKYKAGDKLPGENILAEQLQVSRGTLRQAMLLLQEDGLIINHQGKGNIVLSNQDMSKSGLERIGNPIVDFCSEPVDRVVTTIGFQPATQKHQQVLKLRPSSVVAVIDITYYSGDTPAGFSMVYMPHEVLDNSNVDLEDTDTVYRYYTELLETSGLYSDTKIRLGQARERLANILHIQEGEPLLLLEEVLYTEYDTPVLSQKLFFGPDQHELSIRRKNDRNIIKKSEQ</sequence>
<keyword evidence="1" id="KW-0805">Transcription regulation</keyword>
<evidence type="ECO:0000259" key="4">
    <source>
        <dbReference type="PROSITE" id="PS50949"/>
    </source>
</evidence>
<evidence type="ECO:0000256" key="3">
    <source>
        <dbReference type="ARBA" id="ARBA00023163"/>
    </source>
</evidence>
<dbReference type="EMBL" id="JBBMFM010000125">
    <property type="protein sequence ID" value="MEQ2427759.1"/>
    <property type="molecule type" value="Genomic_DNA"/>
</dbReference>
<proteinExistence type="predicted"/>
<dbReference type="SMART" id="SM00866">
    <property type="entry name" value="UTRA"/>
    <property type="match status" value="1"/>
</dbReference>
<reference evidence="5 6" key="1">
    <citation type="submission" date="2024-03" db="EMBL/GenBank/DDBJ databases">
        <title>Human intestinal bacterial collection.</title>
        <authorList>
            <person name="Pauvert C."/>
            <person name="Hitch T.C.A."/>
            <person name="Clavel T."/>
        </authorList>
    </citation>
    <scope>NUCLEOTIDE SEQUENCE [LARGE SCALE GENOMIC DNA]</scope>
    <source>
        <strain evidence="5 6">CLA-SR-H021</strain>
    </source>
</reference>
<keyword evidence="6" id="KW-1185">Reference proteome</keyword>
<keyword evidence="3" id="KW-0804">Transcription</keyword>
<dbReference type="InterPro" id="IPR011663">
    <property type="entry name" value="UTRA"/>
</dbReference>
<dbReference type="Gene3D" id="1.10.10.10">
    <property type="entry name" value="Winged helix-like DNA-binding domain superfamily/Winged helix DNA-binding domain"/>
    <property type="match status" value="1"/>
</dbReference>
<dbReference type="PANTHER" id="PTHR44846">
    <property type="entry name" value="MANNOSYL-D-GLYCERATE TRANSPORT/METABOLISM SYSTEM REPRESSOR MNGR-RELATED"/>
    <property type="match status" value="1"/>
</dbReference>
<evidence type="ECO:0000256" key="1">
    <source>
        <dbReference type="ARBA" id="ARBA00023015"/>
    </source>
</evidence>
<dbReference type="SUPFAM" id="SSF46785">
    <property type="entry name" value="Winged helix' DNA-binding domain"/>
    <property type="match status" value="1"/>
</dbReference>
<dbReference type="Pfam" id="PF07702">
    <property type="entry name" value="UTRA"/>
    <property type="match status" value="1"/>
</dbReference>
<dbReference type="InterPro" id="IPR000524">
    <property type="entry name" value="Tscrpt_reg_HTH_GntR"/>
</dbReference>
<dbReference type="Gene3D" id="3.40.1410.10">
    <property type="entry name" value="Chorismate lyase-like"/>
    <property type="match status" value="1"/>
</dbReference>
<dbReference type="CDD" id="cd07377">
    <property type="entry name" value="WHTH_GntR"/>
    <property type="match status" value="1"/>
</dbReference>
<gene>
    <name evidence="5" type="ORF">WMQ36_22600</name>
</gene>
<dbReference type="SMART" id="SM00345">
    <property type="entry name" value="HTH_GNTR"/>
    <property type="match status" value="1"/>
</dbReference>
<keyword evidence="2" id="KW-0238">DNA-binding</keyword>
<comment type="caution">
    <text evidence="5">The sequence shown here is derived from an EMBL/GenBank/DDBJ whole genome shotgun (WGS) entry which is preliminary data.</text>
</comment>
<dbReference type="InterPro" id="IPR036390">
    <property type="entry name" value="WH_DNA-bd_sf"/>
</dbReference>
<dbReference type="InterPro" id="IPR050679">
    <property type="entry name" value="Bact_HTH_transcr_reg"/>
</dbReference>
<dbReference type="SUPFAM" id="SSF64288">
    <property type="entry name" value="Chorismate lyase-like"/>
    <property type="match status" value="1"/>
</dbReference>
<name>A0ABV1DBK3_9FIRM</name>
<organism evidence="5 6">
    <name type="scientific">Enterocloster hominis</name>
    <name type="common">ex Hitch et al. 2024</name>
    <dbReference type="NCBI Taxonomy" id="1917870"/>
    <lineage>
        <taxon>Bacteria</taxon>
        <taxon>Bacillati</taxon>
        <taxon>Bacillota</taxon>
        <taxon>Clostridia</taxon>
        <taxon>Lachnospirales</taxon>
        <taxon>Lachnospiraceae</taxon>
        <taxon>Enterocloster</taxon>
    </lineage>
</organism>
<dbReference type="PANTHER" id="PTHR44846:SF1">
    <property type="entry name" value="MANNOSYL-D-GLYCERATE TRANSPORT_METABOLISM SYSTEM REPRESSOR MNGR-RELATED"/>
    <property type="match status" value="1"/>
</dbReference>
<evidence type="ECO:0000313" key="5">
    <source>
        <dbReference type="EMBL" id="MEQ2427759.1"/>
    </source>
</evidence>
<protein>
    <submittedName>
        <fullName evidence="5">GntR family transcriptional regulator</fullName>
    </submittedName>
</protein>
<dbReference type="InterPro" id="IPR036388">
    <property type="entry name" value="WH-like_DNA-bd_sf"/>
</dbReference>
<evidence type="ECO:0000313" key="6">
    <source>
        <dbReference type="Proteomes" id="UP001454086"/>
    </source>
</evidence>
<accession>A0ABV1DBK3</accession>
<dbReference type="PROSITE" id="PS50949">
    <property type="entry name" value="HTH_GNTR"/>
    <property type="match status" value="1"/>
</dbReference>
<dbReference type="RefSeq" id="WP_008725027.1">
    <property type="nucleotide sequence ID" value="NZ_JAJFDX010000004.1"/>
</dbReference>